<proteinExistence type="predicted"/>
<name>A0ABN0RK95_9FLAO</name>
<evidence type="ECO:0000313" key="1">
    <source>
        <dbReference type="EMBL" id="EWH11464.1"/>
    </source>
</evidence>
<keyword evidence="2" id="KW-1185">Reference proteome</keyword>
<reference evidence="1 2" key="1">
    <citation type="journal article" date="2014" name="Genome Announc.">
        <title>Draft Genome Sequence of the Carrageenan-Degrading Bacterium Cellulophaga sp. Strain KL-A, Isolated from Decaying Marine Algae.</title>
        <authorList>
            <person name="Shan D."/>
            <person name="Ying J."/>
            <person name="Li X."/>
            <person name="Gao Z."/>
            <person name="Wei G."/>
            <person name="Shao Z."/>
        </authorList>
    </citation>
    <scope>NUCLEOTIDE SEQUENCE [LARGE SCALE GENOMIC DNA]</scope>
    <source>
        <strain evidence="1 2">KL-A</strain>
    </source>
</reference>
<sequence length="115" mass="13506">MKIFSTEPNGNEVAEYVGTEYIKFSIELIEDDIKWLKKTKDIAQPLLANIEILLLITKKYSTDANLLLKKESIKDWKTVFYEWYERVNSKIPAKFKEGIKQNADELFAELEQYGH</sequence>
<dbReference type="EMBL" id="ARZX01000027">
    <property type="protein sequence ID" value="EWH11464.1"/>
    <property type="molecule type" value="Genomic_DNA"/>
</dbReference>
<comment type="caution">
    <text evidence="1">The sequence shown here is derived from an EMBL/GenBank/DDBJ whole genome shotgun (WGS) entry which is preliminary data.</text>
</comment>
<protein>
    <submittedName>
        <fullName evidence="1">Uncharacterized protein</fullName>
    </submittedName>
</protein>
<dbReference type="RefSeq" id="WP_034646891.1">
    <property type="nucleotide sequence ID" value="NZ_ARZX01000027.1"/>
</dbReference>
<evidence type="ECO:0000313" key="2">
    <source>
        <dbReference type="Proteomes" id="UP000019275"/>
    </source>
</evidence>
<dbReference type="Proteomes" id="UP000019275">
    <property type="component" value="Unassembled WGS sequence"/>
</dbReference>
<accession>A0ABN0RK95</accession>
<organism evidence="1 2">
    <name type="scientific">Cellulophaga geojensis KL-A</name>
    <dbReference type="NCBI Taxonomy" id="1328323"/>
    <lineage>
        <taxon>Bacteria</taxon>
        <taxon>Pseudomonadati</taxon>
        <taxon>Bacteroidota</taxon>
        <taxon>Flavobacteriia</taxon>
        <taxon>Flavobacteriales</taxon>
        <taxon>Flavobacteriaceae</taxon>
        <taxon>Cellulophaga</taxon>
    </lineage>
</organism>
<gene>
    <name evidence="1" type="ORF">KLA_15745</name>
</gene>